<dbReference type="InterPro" id="IPR050301">
    <property type="entry name" value="NTE"/>
</dbReference>
<evidence type="ECO:0000313" key="7">
    <source>
        <dbReference type="Proteomes" id="UP001283366"/>
    </source>
</evidence>
<feature type="domain" description="PNPLA" evidence="5">
    <location>
        <begin position="36"/>
        <end position="228"/>
    </location>
</feature>
<reference evidence="6 7" key="1">
    <citation type="submission" date="2023-11" db="EMBL/GenBank/DDBJ databases">
        <title>Plant-associative lifestyle of Vibrio porteresiae and its evolutionary dynamics.</title>
        <authorList>
            <person name="Rameshkumar N."/>
            <person name="Kirti K."/>
        </authorList>
    </citation>
    <scope>NUCLEOTIDE SEQUENCE [LARGE SCALE GENOMIC DNA]</scope>
    <source>
        <strain evidence="6 7">MSSRF38</strain>
    </source>
</reference>
<keyword evidence="1 4" id="KW-0378">Hydrolase</keyword>
<keyword evidence="3 4" id="KW-0443">Lipid metabolism</keyword>
<dbReference type="SUPFAM" id="SSF52151">
    <property type="entry name" value="FabD/lysophospholipase-like"/>
    <property type="match status" value="1"/>
</dbReference>
<name>A0ABU4I537_9VIBR</name>
<feature type="active site" description="Proton acceptor" evidence="4">
    <location>
        <position position="215"/>
    </location>
</feature>
<dbReference type="Gene3D" id="3.10.20.310">
    <property type="entry name" value="membrane protein fhac"/>
    <property type="match status" value="1"/>
</dbReference>
<feature type="short sequence motif" description="GXGXXG" evidence="4">
    <location>
        <begin position="40"/>
        <end position="45"/>
    </location>
</feature>
<evidence type="ECO:0000256" key="4">
    <source>
        <dbReference type="PROSITE-ProRule" id="PRU01161"/>
    </source>
</evidence>
<accession>A0ABU4I537</accession>
<dbReference type="Proteomes" id="UP001283366">
    <property type="component" value="Unassembled WGS sequence"/>
</dbReference>
<dbReference type="InterPro" id="IPR016035">
    <property type="entry name" value="Acyl_Trfase/lysoPLipase"/>
</dbReference>
<feature type="short sequence motif" description="GXSXG" evidence="4">
    <location>
        <begin position="67"/>
        <end position="71"/>
    </location>
</feature>
<evidence type="ECO:0000256" key="3">
    <source>
        <dbReference type="ARBA" id="ARBA00023098"/>
    </source>
</evidence>
<dbReference type="RefSeq" id="WP_234993588.1">
    <property type="nucleotide sequence ID" value="NZ_AP024883.1"/>
</dbReference>
<feature type="short sequence motif" description="DGA/G" evidence="4">
    <location>
        <begin position="215"/>
        <end position="217"/>
    </location>
</feature>
<dbReference type="CDD" id="cd07205">
    <property type="entry name" value="Pat_PNPLA6_PNPLA7_NTE1_like"/>
    <property type="match status" value="1"/>
</dbReference>
<dbReference type="Gene3D" id="3.40.1090.10">
    <property type="entry name" value="Cytosolic phospholipase A2 catalytic domain"/>
    <property type="match status" value="2"/>
</dbReference>
<protein>
    <submittedName>
        <fullName evidence="6">Patatin-like phospholipase family protein</fullName>
    </submittedName>
</protein>
<proteinExistence type="predicted"/>
<evidence type="ECO:0000259" key="5">
    <source>
        <dbReference type="PROSITE" id="PS51635"/>
    </source>
</evidence>
<dbReference type="EMBL" id="JAWRCO010000001">
    <property type="protein sequence ID" value="MDW6003045.1"/>
    <property type="molecule type" value="Genomic_DNA"/>
</dbReference>
<evidence type="ECO:0000313" key="6">
    <source>
        <dbReference type="EMBL" id="MDW6003045.1"/>
    </source>
</evidence>
<evidence type="ECO:0000256" key="2">
    <source>
        <dbReference type="ARBA" id="ARBA00022963"/>
    </source>
</evidence>
<gene>
    <name evidence="6" type="ORF">SBX37_09295</name>
</gene>
<dbReference type="PROSITE" id="PS51635">
    <property type="entry name" value="PNPLA"/>
    <property type="match status" value="1"/>
</dbReference>
<dbReference type="Pfam" id="PF01734">
    <property type="entry name" value="Patatin"/>
    <property type="match status" value="1"/>
</dbReference>
<dbReference type="PANTHER" id="PTHR14226:SF29">
    <property type="entry name" value="NEUROPATHY TARGET ESTERASE SWS"/>
    <property type="match status" value="1"/>
</dbReference>
<evidence type="ECO:0000256" key="1">
    <source>
        <dbReference type="ARBA" id="ARBA00022801"/>
    </source>
</evidence>
<keyword evidence="7" id="KW-1185">Reference proteome</keyword>
<feature type="active site" description="Nucleophile" evidence="4">
    <location>
        <position position="69"/>
    </location>
</feature>
<dbReference type="PANTHER" id="PTHR14226">
    <property type="entry name" value="NEUROPATHY TARGET ESTERASE/SWISS CHEESE D.MELANOGASTER"/>
    <property type="match status" value="1"/>
</dbReference>
<comment type="caution">
    <text evidence="6">The sequence shown here is derived from an EMBL/GenBank/DDBJ whole genome shotgun (WGS) entry which is preliminary data.</text>
</comment>
<organism evidence="6 7">
    <name type="scientific">Vibrio mangrovi</name>
    <dbReference type="NCBI Taxonomy" id="474394"/>
    <lineage>
        <taxon>Bacteria</taxon>
        <taxon>Pseudomonadati</taxon>
        <taxon>Pseudomonadota</taxon>
        <taxon>Gammaproteobacteria</taxon>
        <taxon>Vibrionales</taxon>
        <taxon>Vibrionaceae</taxon>
        <taxon>Vibrio</taxon>
    </lineage>
</organism>
<sequence>MKPLIMMVILLWWGIAPDVVAKSRTQVQQSRPRIAVVLAGGGAKGAAHIGVLKALEELRVPIDYITGTSMGAYIGGFYATGIPAQQLHDEVMRVDWNQGYRDRVDRSLRRVRDKEFEDRYQLNTDLGIRWIEIRAPKGVIQGQNMLRLLRETVGNLPRIPSFAQLPIPYRAVATDIVNLKPVELKSGSLIDAMMASMSVPGALPPYEVDGQLLVDGGVTDNMPVDVARKMGADTVIAVDISTDYKQQTDFTDFLTVTDQLSNYLVRQSTQRQADSLTPHDIYLKPDVGQMETTEFDRMADAYQKGYQAVMDQRQAFAALSLPEEDYQRYVAQKRQKAAQLQAEKQWVFARIELENQTHYRDSVLKQLLAIPAEAQVSQEEIEARIEALYALDRFELIRYRIESQDKQDILVVSVREKSWGPNYVNFHFALEDDFASQSLYSVGVSTNFTGLNSLGSEVRVDMEMGSNRKIFAEYYAPITQDQKVFSTLSVNYRKDDLNVPQSGFENIGLGASKDYLPATYTVTEGEVALGYQYRLWDEFKFGLRFGDGDASYSTLPSYGDMDFERRGVFARYRVDTLDSYTLPNHGFFLNLDYLVSDDQVAFSGALDQDDYHTTVYEYSITLKGATQYGRHTLIGNAEYGEVKSSESIAPISPKTIGGLLNLSGIPRDSLLGQNKAFTSLVYRYRWFDNDFGLFTSPVYLGVSLEYGGVWSDPSVNLRNAPLYHAGSLFAGIDSPLGPVMVGYGRTQQNYDSVYVSVGYAF</sequence>
<keyword evidence="2 4" id="KW-0442">Lipid degradation</keyword>
<dbReference type="InterPro" id="IPR002641">
    <property type="entry name" value="PNPLA_dom"/>
</dbReference>